<dbReference type="GO" id="GO:0042597">
    <property type="term" value="C:periplasmic space"/>
    <property type="evidence" value="ECO:0007669"/>
    <property type="project" value="UniProtKB-SubCell"/>
</dbReference>
<keyword evidence="4" id="KW-0574">Periplasm</keyword>
<reference evidence="6" key="1">
    <citation type="submission" date="2018-05" db="EMBL/GenBank/DDBJ databases">
        <authorList>
            <person name="Lanie J.A."/>
            <person name="Ng W.-L."/>
            <person name="Kazmierczak K.M."/>
            <person name="Andrzejewski T.M."/>
            <person name="Davidsen T.M."/>
            <person name="Wayne K.J."/>
            <person name="Tettelin H."/>
            <person name="Glass J.I."/>
            <person name="Rusch D."/>
            <person name="Podicherti R."/>
            <person name="Tsui H.-C.T."/>
            <person name="Winkler M.E."/>
        </authorList>
    </citation>
    <scope>NUCLEOTIDE SEQUENCE</scope>
</reference>
<evidence type="ECO:0000259" key="5">
    <source>
        <dbReference type="Pfam" id="PF16822"/>
    </source>
</evidence>
<dbReference type="GO" id="GO:0016740">
    <property type="term" value="F:transferase activity"/>
    <property type="evidence" value="ECO:0007669"/>
    <property type="project" value="UniProtKB-KW"/>
</dbReference>
<evidence type="ECO:0000256" key="4">
    <source>
        <dbReference type="ARBA" id="ARBA00022764"/>
    </source>
</evidence>
<protein>
    <recommendedName>
        <fullName evidence="5">AlgX/AlgJ SGNH hydrolase-like domain-containing protein</fullName>
    </recommendedName>
</protein>
<dbReference type="Pfam" id="PF16822">
    <property type="entry name" value="ALGX"/>
    <property type="match status" value="1"/>
</dbReference>
<evidence type="ECO:0000313" key="6">
    <source>
        <dbReference type="EMBL" id="SVC42264.1"/>
    </source>
</evidence>
<gene>
    <name evidence="6" type="ORF">METZ01_LOCUS295118</name>
</gene>
<dbReference type="Gene3D" id="3.40.50.1110">
    <property type="entry name" value="SGNH hydrolase"/>
    <property type="match status" value="1"/>
</dbReference>
<dbReference type="EMBL" id="UINC01090375">
    <property type="protein sequence ID" value="SVC42264.1"/>
    <property type="molecule type" value="Genomic_DNA"/>
</dbReference>
<sequence length="384" mass="43600">PDFLDLLILDYRSFGGSVLRSLGINLSLFGCAVLGIWVCLEIGFAVGAPQIPIREPLMYAPHSVLRYVPNPGTSWRYRTTEFDTQVAFNTHGFRNIERPLEKPAGTFRILCLGDSFTLGAEVAMRDSYAYILEQLLNKRAASLGDSIRFEVMNGGVGGYGTFQELVFLREFGLVHKPDLILVQFYSNDVRDNMKYQEFWNTVYPDSSIFLSTSSVYADILELLENHSHVYHFFRSRLNVLESVLGLSVLTDFDDLMVMTRETSSEIEKGWELTRKLYLKIWDLARANHAGFALMVVPNKAQVAQNERSDAWIKEQKLDMTKPIRILQEFGMQNRIPVLDLLPDLQSAGETQALYYDWDGHWNASGNRTAAAAIAEFLEAEELIP</sequence>
<organism evidence="6">
    <name type="scientific">marine metagenome</name>
    <dbReference type="NCBI Taxonomy" id="408172"/>
    <lineage>
        <taxon>unclassified sequences</taxon>
        <taxon>metagenomes</taxon>
        <taxon>ecological metagenomes</taxon>
    </lineage>
</organism>
<dbReference type="AlphaFoldDB" id="A0A382LZV6"/>
<feature type="non-terminal residue" evidence="6">
    <location>
        <position position="1"/>
    </location>
</feature>
<keyword evidence="3" id="KW-0732">Signal</keyword>
<name>A0A382LZV6_9ZZZZ</name>
<proteinExistence type="predicted"/>
<dbReference type="InterPro" id="IPR031811">
    <property type="entry name" value="ALGX/ALGJ_SGNH-like"/>
</dbReference>
<keyword evidence="2" id="KW-0808">Transferase</keyword>
<feature type="domain" description="AlgX/AlgJ SGNH hydrolase-like" evidence="5">
    <location>
        <begin position="290"/>
        <end position="380"/>
    </location>
</feature>
<dbReference type="InterPro" id="IPR036514">
    <property type="entry name" value="SGNH_hydro_sf"/>
</dbReference>
<dbReference type="CDD" id="cd00229">
    <property type="entry name" value="SGNH_hydrolase"/>
    <property type="match status" value="1"/>
</dbReference>
<dbReference type="SUPFAM" id="SSF52266">
    <property type="entry name" value="SGNH hydrolase"/>
    <property type="match status" value="1"/>
</dbReference>
<comment type="subcellular location">
    <subcellularLocation>
        <location evidence="1">Periplasm</location>
    </subcellularLocation>
</comment>
<evidence type="ECO:0000256" key="3">
    <source>
        <dbReference type="ARBA" id="ARBA00022729"/>
    </source>
</evidence>
<evidence type="ECO:0000256" key="2">
    <source>
        <dbReference type="ARBA" id="ARBA00022679"/>
    </source>
</evidence>
<accession>A0A382LZV6</accession>
<evidence type="ECO:0000256" key="1">
    <source>
        <dbReference type="ARBA" id="ARBA00004418"/>
    </source>
</evidence>